<comment type="caution">
    <text evidence="2">The sequence shown here is derived from an EMBL/GenBank/DDBJ whole genome shotgun (WGS) entry which is preliminary data.</text>
</comment>
<gene>
    <name evidence="2" type="ORF">OC846_000022</name>
</gene>
<reference evidence="2" key="1">
    <citation type="journal article" date="2023" name="PhytoFront">
        <title>Draft Genome Resources of Seven Strains of Tilletia horrida, Causal Agent of Kernel Smut of Rice.</title>
        <authorList>
            <person name="Khanal S."/>
            <person name="Antony Babu S."/>
            <person name="Zhou X.G."/>
        </authorList>
    </citation>
    <scope>NUCLEOTIDE SEQUENCE</scope>
    <source>
        <strain evidence="2">TX6</strain>
    </source>
</reference>
<evidence type="ECO:0000313" key="3">
    <source>
        <dbReference type="Proteomes" id="UP001176517"/>
    </source>
</evidence>
<sequence length="127" mass="13214">MALIGRGPGSMSATRRAQRLNRSSICSDPGSSSSSSASATADISNASGADSSYRQSQEFSPIDHFGSDSGDSSTIVVAEPETGDLAALRKDSDESGSSSPDSLGLPPLFEAHMQYSQRLFAFIFNGD</sequence>
<evidence type="ECO:0000256" key="1">
    <source>
        <dbReference type="SAM" id="MobiDB-lite"/>
    </source>
</evidence>
<name>A0AAN6JUV0_9BASI</name>
<organism evidence="2 3">
    <name type="scientific">Tilletia horrida</name>
    <dbReference type="NCBI Taxonomy" id="155126"/>
    <lineage>
        <taxon>Eukaryota</taxon>
        <taxon>Fungi</taxon>
        <taxon>Dikarya</taxon>
        <taxon>Basidiomycota</taxon>
        <taxon>Ustilaginomycotina</taxon>
        <taxon>Exobasidiomycetes</taxon>
        <taxon>Tilletiales</taxon>
        <taxon>Tilletiaceae</taxon>
        <taxon>Tilletia</taxon>
    </lineage>
</organism>
<protein>
    <submittedName>
        <fullName evidence="2">Uncharacterized protein</fullName>
    </submittedName>
</protein>
<keyword evidence="3" id="KW-1185">Reference proteome</keyword>
<feature type="compositionally biased region" description="Low complexity" evidence="1">
    <location>
        <begin position="23"/>
        <end position="47"/>
    </location>
</feature>
<proteinExistence type="predicted"/>
<accession>A0AAN6JUV0</accession>
<dbReference type="Proteomes" id="UP001176517">
    <property type="component" value="Unassembled WGS sequence"/>
</dbReference>
<feature type="compositionally biased region" description="Low complexity" evidence="1">
    <location>
        <begin position="95"/>
        <end position="105"/>
    </location>
</feature>
<dbReference type="AlphaFoldDB" id="A0AAN6JUV0"/>
<dbReference type="EMBL" id="JAPDMZ010000001">
    <property type="protein sequence ID" value="KAK0558030.1"/>
    <property type="molecule type" value="Genomic_DNA"/>
</dbReference>
<feature type="region of interest" description="Disordered" evidence="1">
    <location>
        <begin position="1"/>
        <end position="105"/>
    </location>
</feature>
<feature type="compositionally biased region" description="Polar residues" evidence="1">
    <location>
        <begin position="48"/>
        <end position="59"/>
    </location>
</feature>
<evidence type="ECO:0000313" key="2">
    <source>
        <dbReference type="EMBL" id="KAK0558030.1"/>
    </source>
</evidence>